<evidence type="ECO:0000313" key="4">
    <source>
        <dbReference type="RefSeq" id="XP_021837908.1"/>
    </source>
</evidence>
<evidence type="ECO:0000313" key="3">
    <source>
        <dbReference type="Proteomes" id="UP000813463"/>
    </source>
</evidence>
<dbReference type="OrthoDB" id="423313at2759"/>
<dbReference type="InterPro" id="IPR002109">
    <property type="entry name" value="Glutaredoxin"/>
</dbReference>
<organism evidence="3 4">
    <name type="scientific">Spinacia oleracea</name>
    <name type="common">Spinach</name>
    <dbReference type="NCBI Taxonomy" id="3562"/>
    <lineage>
        <taxon>Eukaryota</taxon>
        <taxon>Viridiplantae</taxon>
        <taxon>Streptophyta</taxon>
        <taxon>Embryophyta</taxon>
        <taxon>Tracheophyta</taxon>
        <taxon>Spermatophyta</taxon>
        <taxon>Magnoliopsida</taxon>
        <taxon>eudicotyledons</taxon>
        <taxon>Gunneridae</taxon>
        <taxon>Pentapetalae</taxon>
        <taxon>Caryophyllales</taxon>
        <taxon>Chenopodiaceae</taxon>
        <taxon>Chenopodioideae</taxon>
        <taxon>Anserineae</taxon>
        <taxon>Spinacia</taxon>
    </lineage>
</organism>
<dbReference type="Gene3D" id="3.40.30.10">
    <property type="entry name" value="Glutaredoxin"/>
    <property type="match status" value="1"/>
</dbReference>
<dbReference type="SUPFAM" id="SSF52833">
    <property type="entry name" value="Thioredoxin-like"/>
    <property type="match status" value="1"/>
</dbReference>
<name>A0A9R0JKR3_SPIOL</name>
<dbReference type="PROSITE" id="PS51354">
    <property type="entry name" value="GLUTAREDOXIN_2"/>
    <property type="match status" value="1"/>
</dbReference>
<dbReference type="Pfam" id="PF00462">
    <property type="entry name" value="Glutaredoxin"/>
    <property type="match status" value="1"/>
</dbReference>
<sequence>MGCSASRLDTLLAKAIEDPSFSLSSHHSSFSSSSPSTNAVPSSSSTSCSSTSTYANSSAISKPRSLSTPLVHHPAVRKGDTHHLVSLTSTTYGSLIVVDNHPTSVDGGDFSGKSSPDSVINTWELMEGLEEEAEEGFNHDFGNDLKLKSLNSCDFDDAQKKPTLRLGLNLSDSVKKLSDSYVFVEMPQRRVEEGELDSNLNSKPLWQLLSEESLLSKMDPNVASSYQRALSSQSLGYNSSMRMNKSVDSSPFTPKVTKCVDSSAVVSKLCGDDSAGKVAGCEDKIVLYYTSVRGIRKTYEDCSAVRLILRGCRVMVDEKDISMDSNFKKELQSALGGKAFSLPQLFIRGKHVGGPDYVKQLHETGELERLLDGFPIQDCGFECEGCGDARFIPCSNCYGSRKVFQEEEGRTRRCPDCNENGLVRCPGCCS</sequence>
<dbReference type="KEGG" id="soe:110777631"/>
<protein>
    <submittedName>
        <fullName evidence="4">Uncharacterized protein At5g39865</fullName>
    </submittedName>
</protein>
<dbReference type="Pfam" id="PF23733">
    <property type="entry name" value="GRXCR1-2_C"/>
    <property type="match status" value="1"/>
</dbReference>
<accession>A0A9R0JKR3</accession>
<dbReference type="CDD" id="cd03031">
    <property type="entry name" value="GRX_GRX_like"/>
    <property type="match status" value="1"/>
</dbReference>
<evidence type="ECO:0000259" key="2">
    <source>
        <dbReference type="Pfam" id="PF00462"/>
    </source>
</evidence>
<reference evidence="4" key="2">
    <citation type="submission" date="2025-08" db="UniProtKB">
        <authorList>
            <consortium name="RefSeq"/>
        </authorList>
    </citation>
    <scope>IDENTIFICATION</scope>
    <source>
        <tissue evidence="4">Leaf</tissue>
    </source>
</reference>
<gene>
    <name evidence="4" type="primary">LOC110777631</name>
</gene>
<evidence type="ECO:0000256" key="1">
    <source>
        <dbReference type="SAM" id="MobiDB-lite"/>
    </source>
</evidence>
<dbReference type="AlphaFoldDB" id="A0A9R0JKR3"/>
<dbReference type="GeneID" id="110777631"/>
<dbReference type="RefSeq" id="XP_021837908.1">
    <property type="nucleotide sequence ID" value="XM_021982216.2"/>
</dbReference>
<feature type="domain" description="Glutaredoxin" evidence="2">
    <location>
        <begin position="286"/>
        <end position="352"/>
    </location>
</feature>
<dbReference type="Proteomes" id="UP000813463">
    <property type="component" value="Chromosome 1"/>
</dbReference>
<dbReference type="PANTHER" id="PTHR45669">
    <property type="entry name" value="GLUTAREDOXIN DOMAIN-CONTAINING CYSTEINE-RICH PROTEIN CG12206-RELATED"/>
    <property type="match status" value="1"/>
</dbReference>
<dbReference type="InterPro" id="IPR036249">
    <property type="entry name" value="Thioredoxin-like_sf"/>
</dbReference>
<feature type="region of interest" description="Disordered" evidence="1">
    <location>
        <begin position="27"/>
        <end position="54"/>
    </location>
</feature>
<dbReference type="PANTHER" id="PTHR45669:SF18">
    <property type="entry name" value="GLUTAREDOXIN FAMILY PROTEIN"/>
    <property type="match status" value="1"/>
</dbReference>
<reference evidence="3" key="1">
    <citation type="journal article" date="2021" name="Nat. Commun.">
        <title>Genomic analyses provide insights into spinach domestication and the genetic basis of agronomic traits.</title>
        <authorList>
            <person name="Cai X."/>
            <person name="Sun X."/>
            <person name="Xu C."/>
            <person name="Sun H."/>
            <person name="Wang X."/>
            <person name="Ge C."/>
            <person name="Zhang Z."/>
            <person name="Wang Q."/>
            <person name="Fei Z."/>
            <person name="Jiao C."/>
            <person name="Wang Q."/>
        </authorList>
    </citation>
    <scope>NUCLEOTIDE SEQUENCE [LARGE SCALE GENOMIC DNA]</scope>
    <source>
        <strain evidence="3">cv. Varoflay</strain>
    </source>
</reference>
<keyword evidence="3" id="KW-1185">Reference proteome</keyword>
<proteinExistence type="predicted"/>